<organism evidence="2 3">
    <name type="scientific">Algoriphagus marincola HL-49</name>
    <dbReference type="NCBI Taxonomy" id="1305737"/>
    <lineage>
        <taxon>Bacteria</taxon>
        <taxon>Pseudomonadati</taxon>
        <taxon>Bacteroidota</taxon>
        <taxon>Cytophagia</taxon>
        <taxon>Cytophagales</taxon>
        <taxon>Cyclobacteriaceae</taxon>
        <taxon>Algoriphagus</taxon>
    </lineage>
</organism>
<accession>A0A0N8KF32</accession>
<dbReference type="Gene3D" id="2.60.120.260">
    <property type="entry name" value="Galactose-binding domain-like"/>
    <property type="match status" value="1"/>
</dbReference>
<feature type="signal peptide" evidence="1">
    <location>
        <begin position="1"/>
        <end position="22"/>
    </location>
</feature>
<evidence type="ECO:0000313" key="2">
    <source>
        <dbReference type="EMBL" id="KPQ13010.1"/>
    </source>
</evidence>
<dbReference type="STRING" id="1305737.GCA_000526355_00410"/>
<comment type="caution">
    <text evidence="2">The sequence shown here is derived from an EMBL/GenBank/DDBJ whole genome shotgun (WGS) entry which is preliminary data.</text>
</comment>
<gene>
    <name evidence="2" type="ORF">HLUCCX10_14305</name>
</gene>
<evidence type="ECO:0000256" key="1">
    <source>
        <dbReference type="SAM" id="SignalP"/>
    </source>
</evidence>
<proteinExistence type="predicted"/>
<name>A0A0N8KF32_9BACT</name>
<sequence length="605" mass="68576">MRILHKIVLCTLFTLASLGVEAQLVEFGPVPKLKYKSYPQSANSSRLASINSLPFWDDFSQGMDTLKWEFQGSTFSNSMGNNAPSLGVIVFDGVDATGRPYSREIRDQGAGDYLTSKPFDLAQLSQESEESLYLSFFWQAGGQAEMPDENDRLTLQFLDADSLWTTVWTVNGGADKNPEEFIQEILPVTGDFIHDNFQFRFVNFGRLAGPFDTWLLDYVFLSFDRDAQDLSYLDRAITRESRLFLGDYTAVPLGIYQDLLAEELLPITNEFKNLEDRFRAMEYSIRLDGESSAFVNLNTPFNPVPNAQERRVFESNTITELPALSTESDIEILTYLTTGDQNLFSAENGDTTFFASVDYRINDTVRSVIPVRDFFAYDGGQADYAAGINQRSGLLAVKYEVDSPVFLTGVSIDFTNPDQADQPIDILVWQDLEETPIYREELLIPLKEAGQELIYFPIDTNIQVQGEFFVGFSQFSNDFIYVGLNKENDQADKIFYNVNGDWAQNEEVRGSLLIRPHISFSAPFAESEIPGQNLRYYPNPVENQLHLVGKYSEMRIFDSFGREIFPDRYQGADEEIINFTDQLPGVYVIRALTSAGPQSFRILVK</sequence>
<dbReference type="EMBL" id="LJXT01000108">
    <property type="protein sequence ID" value="KPQ13010.1"/>
    <property type="molecule type" value="Genomic_DNA"/>
</dbReference>
<keyword evidence="1" id="KW-0732">Signal</keyword>
<dbReference type="Proteomes" id="UP000050421">
    <property type="component" value="Unassembled WGS sequence"/>
</dbReference>
<reference evidence="2 3" key="1">
    <citation type="submission" date="2015-09" db="EMBL/GenBank/DDBJ databases">
        <title>Identification and resolution of microdiversity through metagenomic sequencing of parallel consortia.</title>
        <authorList>
            <person name="Nelson W.C."/>
            <person name="Romine M.F."/>
            <person name="Lindemann S.R."/>
        </authorList>
    </citation>
    <scope>NUCLEOTIDE SEQUENCE [LARGE SCALE GENOMIC DNA]</scope>
    <source>
        <strain evidence="2">HL-49</strain>
    </source>
</reference>
<dbReference type="PATRIC" id="fig|1305737.6.peg.3595"/>
<dbReference type="AlphaFoldDB" id="A0A0N8KF32"/>
<feature type="chain" id="PRO_5006027869" evidence="1">
    <location>
        <begin position="23"/>
        <end position="605"/>
    </location>
</feature>
<evidence type="ECO:0000313" key="3">
    <source>
        <dbReference type="Proteomes" id="UP000050421"/>
    </source>
</evidence>
<dbReference type="OrthoDB" id="1488838at2"/>
<protein>
    <submittedName>
        <fullName evidence="2">Type IX secretion system substrate</fullName>
    </submittedName>
</protein>
<dbReference type="eggNOG" id="ENOG502ZAGE">
    <property type="taxonomic scope" value="Bacteria"/>
</dbReference>